<dbReference type="PRINTS" id="PR00179">
    <property type="entry name" value="LIPOCALIN"/>
</dbReference>
<keyword evidence="22" id="KW-0275">Fatty acid biosynthesis</keyword>
<evidence type="ECO:0000256" key="13">
    <source>
        <dbReference type="ARBA" id="ARBA00022585"/>
    </source>
</evidence>
<evidence type="ECO:0000256" key="29">
    <source>
        <dbReference type="ARBA" id="ARBA00030654"/>
    </source>
</evidence>
<dbReference type="PROSITE" id="PS00213">
    <property type="entry name" value="LIPOCALIN"/>
    <property type="match status" value="1"/>
</dbReference>
<evidence type="ECO:0000256" key="3">
    <source>
        <dbReference type="ARBA" id="ARBA00004555"/>
    </source>
</evidence>
<protein>
    <recommendedName>
        <fullName evidence="28">Prostaglandin-H2 D-isomerase</fullName>
        <ecNumber evidence="27">5.3.99.2</ecNumber>
    </recommendedName>
    <alternativeName>
        <fullName evidence="31">Glutathione-independent PGD synthase</fullName>
    </alternativeName>
    <alternativeName>
        <fullName evidence="30">Lipocalin-type prostaglandin-D synthase</fullName>
    </alternativeName>
    <alternativeName>
        <fullName evidence="29">Prostaglandin-D2 synthase</fullName>
    </alternativeName>
</protein>
<sequence>MRAEGGTLLSCSELVPKDPPAPQLSPARVYQARTHFCGADAYVVRDGPCPGTLVIYSPALQRSACSSRSARLGSAEDMHATLLSVLGLALLGVLHAQDSVPVQTDFQQDKLTGRWYSIGLASNSNWFKEKKNLMKMCTTVISVTADGNLEVTSTYPKGDQCEKRNSLYTKTEQPGRYSYTSPRWGSKHDIRVVETNYEEYALVATQISKSTGSSTMVLLYSRTKELSPERLERFTQFSKEQGLTDEEILILPQTGRPSCCCWPEPRKQHKPVAAPSHPVLSAPPAPWQPSFHGFAPHICTPILIKAHVKPDTPPPCLLGYHRGSPSGAMRGEKHGWWRWAGLVLGVRADPSSWWWGCWGGMPCALTAPRHGAAWPPNLPHPGRMGPRGWHPLWGLLLPAPRAPWAAPVSLPQFCCWRAGWQHGDGDGQSREVSKDLGKDGHEPERQRWMWLSPSHPPGLCAVTPSRIRICACCQQPGKPQSVLGGTRLWLNPGLKRRPSRPPP</sequence>
<evidence type="ECO:0000256" key="8">
    <source>
        <dbReference type="ARBA" id="ARBA00022448"/>
    </source>
</evidence>
<evidence type="ECO:0000256" key="24">
    <source>
        <dbReference type="ARBA" id="ARBA00023235"/>
    </source>
</evidence>
<keyword evidence="9" id="KW-0963">Cytoplasm</keyword>
<evidence type="ECO:0000256" key="21">
    <source>
        <dbReference type="ARBA" id="ARBA00023157"/>
    </source>
</evidence>
<feature type="compositionally biased region" description="Basic residues" evidence="32">
    <location>
        <begin position="494"/>
        <end position="503"/>
    </location>
</feature>
<dbReference type="PANTHER" id="PTHR11430:SF86">
    <property type="entry name" value="PROSTAGLANDIN-H2 D-ISOMERASE"/>
    <property type="match status" value="1"/>
</dbReference>
<evidence type="ECO:0000256" key="32">
    <source>
        <dbReference type="SAM" id="MobiDB-lite"/>
    </source>
</evidence>
<keyword evidence="15" id="KW-0732">Signal</keyword>
<dbReference type="GO" id="GO:0036094">
    <property type="term" value="F:small molecule binding"/>
    <property type="evidence" value="ECO:0007669"/>
    <property type="project" value="InterPro"/>
</dbReference>
<keyword evidence="12" id="KW-0964">Secreted</keyword>
<evidence type="ECO:0000256" key="10">
    <source>
        <dbReference type="ARBA" id="ARBA00022501"/>
    </source>
</evidence>
<keyword evidence="23" id="KW-0325">Glycoprotein</keyword>
<proteinExistence type="inferred from homology"/>
<dbReference type="InterPro" id="IPR022272">
    <property type="entry name" value="Lipocalin_CS"/>
</dbReference>
<name>A0A8C4TT96_FALTI</name>
<keyword evidence="8" id="KW-0813">Transport</keyword>
<evidence type="ECO:0000256" key="16">
    <source>
        <dbReference type="ARBA" id="ARBA00022824"/>
    </source>
</evidence>
<evidence type="ECO:0000256" key="22">
    <source>
        <dbReference type="ARBA" id="ARBA00023160"/>
    </source>
</evidence>
<keyword evidence="21" id="KW-1015">Disulfide bond</keyword>
<organism evidence="34 35">
    <name type="scientific">Falco tinnunculus</name>
    <name type="common">Common kestrel</name>
    <dbReference type="NCBI Taxonomy" id="100819"/>
    <lineage>
        <taxon>Eukaryota</taxon>
        <taxon>Metazoa</taxon>
        <taxon>Chordata</taxon>
        <taxon>Craniata</taxon>
        <taxon>Vertebrata</taxon>
        <taxon>Euteleostomi</taxon>
        <taxon>Archelosauria</taxon>
        <taxon>Archosauria</taxon>
        <taxon>Dinosauria</taxon>
        <taxon>Saurischia</taxon>
        <taxon>Theropoda</taxon>
        <taxon>Coelurosauria</taxon>
        <taxon>Aves</taxon>
        <taxon>Neognathae</taxon>
        <taxon>Neoaves</taxon>
        <taxon>Telluraves</taxon>
        <taxon>Australaves</taxon>
        <taxon>Falconiformes</taxon>
        <taxon>Falconidae</taxon>
        <taxon>Falco</taxon>
    </lineage>
</organism>
<evidence type="ECO:0000256" key="23">
    <source>
        <dbReference type="ARBA" id="ARBA00023180"/>
    </source>
</evidence>
<dbReference type="GO" id="GO:0043303">
    <property type="term" value="P:mast cell degranulation"/>
    <property type="evidence" value="ECO:0007669"/>
    <property type="project" value="UniProtKB-KW"/>
</dbReference>
<keyword evidence="11" id="KW-0444">Lipid biosynthesis</keyword>
<evidence type="ECO:0000313" key="34">
    <source>
        <dbReference type="Ensembl" id="ENSFTIP00000000760.1"/>
    </source>
</evidence>
<keyword evidence="13" id="KW-0643">Prostaglandin biosynthesis</keyword>
<keyword evidence="17" id="KW-0276">Fatty acid metabolism</keyword>
<dbReference type="Pfam" id="PF00061">
    <property type="entry name" value="Lipocalin"/>
    <property type="match status" value="1"/>
</dbReference>
<evidence type="ECO:0000256" key="26">
    <source>
        <dbReference type="ARBA" id="ARBA00023698"/>
    </source>
</evidence>
<accession>A0A8C4TT96</accession>
<dbReference type="InterPro" id="IPR000566">
    <property type="entry name" value="Lipocln_cytosolic_FA-bd_dom"/>
</dbReference>
<keyword evidence="35" id="KW-1185">Reference proteome</keyword>
<evidence type="ECO:0000256" key="7">
    <source>
        <dbReference type="ARBA" id="ARBA00011245"/>
    </source>
</evidence>
<dbReference type="InterPro" id="IPR012674">
    <property type="entry name" value="Calycin"/>
</dbReference>
<dbReference type="GO" id="GO:0001516">
    <property type="term" value="P:prostaglandin biosynthetic process"/>
    <property type="evidence" value="ECO:0007669"/>
    <property type="project" value="UniProtKB-KW"/>
</dbReference>
<dbReference type="OrthoDB" id="9048943at2759"/>
<keyword evidence="20" id="KW-0472">Membrane</keyword>
<keyword evidence="25" id="KW-0539">Nucleus</keyword>
<evidence type="ECO:0000256" key="5">
    <source>
        <dbReference type="ARBA" id="ARBA00004613"/>
    </source>
</evidence>
<evidence type="ECO:0000256" key="31">
    <source>
        <dbReference type="ARBA" id="ARBA00032350"/>
    </source>
</evidence>
<evidence type="ECO:0000256" key="2">
    <source>
        <dbReference type="ARBA" id="ARBA00004427"/>
    </source>
</evidence>
<evidence type="ECO:0000256" key="4">
    <source>
        <dbReference type="ARBA" id="ARBA00004556"/>
    </source>
</evidence>
<dbReference type="AlphaFoldDB" id="A0A8C4TT96"/>
<evidence type="ECO:0000256" key="28">
    <source>
        <dbReference type="ARBA" id="ARBA00023891"/>
    </source>
</evidence>
<dbReference type="SUPFAM" id="SSF50814">
    <property type="entry name" value="Lipocalins"/>
    <property type="match status" value="1"/>
</dbReference>
<comment type="catalytic activity">
    <reaction evidence="26">
        <text>prostaglandin H2 = prostaglandin D2</text>
        <dbReference type="Rhea" id="RHEA:10600"/>
        <dbReference type="ChEBI" id="CHEBI:57405"/>
        <dbReference type="ChEBI" id="CHEBI:57406"/>
        <dbReference type="EC" id="5.3.99.2"/>
    </reaction>
</comment>
<evidence type="ECO:0000256" key="30">
    <source>
        <dbReference type="ARBA" id="ARBA00031917"/>
    </source>
</evidence>
<dbReference type="GO" id="GO:0031965">
    <property type="term" value="C:nuclear membrane"/>
    <property type="evidence" value="ECO:0007669"/>
    <property type="project" value="UniProtKB-SubCell"/>
</dbReference>
<evidence type="ECO:0000256" key="15">
    <source>
        <dbReference type="ARBA" id="ARBA00022729"/>
    </source>
</evidence>
<dbReference type="Ensembl" id="ENSFTIT00000000803.1">
    <property type="protein sequence ID" value="ENSFTIP00000000760.1"/>
    <property type="gene ID" value="ENSFTIG00000000526.1"/>
</dbReference>
<comment type="subcellular location">
    <subcellularLocation>
        <location evidence="4">Cytoplasm</location>
        <location evidence="4">Perinuclear region</location>
    </subcellularLocation>
    <subcellularLocation>
        <location evidence="3">Golgi apparatus</location>
    </subcellularLocation>
    <subcellularLocation>
        <location evidence="1">Nucleus membrane</location>
    </subcellularLocation>
    <subcellularLocation>
        <location evidence="2">Rough endoplasmic reticulum</location>
    </subcellularLocation>
    <subcellularLocation>
        <location evidence="5">Secreted</location>
    </subcellularLocation>
</comment>
<evidence type="ECO:0000256" key="1">
    <source>
        <dbReference type="ARBA" id="ARBA00004126"/>
    </source>
</evidence>
<keyword evidence="24" id="KW-0413">Isomerase</keyword>
<comment type="similarity">
    <text evidence="6">Belongs to the calycin superfamily. Lipocalin family.</text>
</comment>
<reference evidence="34" key="2">
    <citation type="submission" date="2025-09" db="UniProtKB">
        <authorList>
            <consortium name="Ensembl"/>
        </authorList>
    </citation>
    <scope>IDENTIFICATION</scope>
</reference>
<keyword evidence="19" id="KW-0443">Lipid metabolism</keyword>
<keyword evidence="18" id="KW-0333">Golgi apparatus</keyword>
<dbReference type="GO" id="GO:0005615">
    <property type="term" value="C:extracellular space"/>
    <property type="evidence" value="ECO:0007669"/>
    <property type="project" value="TreeGrafter"/>
</dbReference>
<dbReference type="GO" id="GO:0004667">
    <property type="term" value="F:prostaglandin-D synthase activity"/>
    <property type="evidence" value="ECO:0007669"/>
    <property type="project" value="UniProtKB-EC"/>
</dbReference>
<evidence type="ECO:0000256" key="19">
    <source>
        <dbReference type="ARBA" id="ARBA00023098"/>
    </source>
</evidence>
<evidence type="ECO:0000259" key="33">
    <source>
        <dbReference type="Pfam" id="PF00061"/>
    </source>
</evidence>
<evidence type="ECO:0000256" key="18">
    <source>
        <dbReference type="ARBA" id="ARBA00023034"/>
    </source>
</evidence>
<keyword evidence="10" id="KW-0644">Prostaglandin metabolism</keyword>
<dbReference type="EC" id="5.3.99.2" evidence="27"/>
<dbReference type="GO" id="GO:0005794">
    <property type="term" value="C:Golgi apparatus"/>
    <property type="evidence" value="ECO:0007669"/>
    <property type="project" value="UniProtKB-SubCell"/>
</dbReference>
<dbReference type="InterPro" id="IPR002345">
    <property type="entry name" value="Lipocalin"/>
</dbReference>
<dbReference type="CDD" id="cd19419">
    <property type="entry name" value="lipocalin_L-PGDS"/>
    <property type="match status" value="1"/>
</dbReference>
<evidence type="ECO:0000313" key="35">
    <source>
        <dbReference type="Proteomes" id="UP000694562"/>
    </source>
</evidence>
<dbReference type="GO" id="GO:0005791">
    <property type="term" value="C:rough endoplasmic reticulum"/>
    <property type="evidence" value="ECO:0007669"/>
    <property type="project" value="UniProtKB-SubCell"/>
</dbReference>
<evidence type="ECO:0000256" key="6">
    <source>
        <dbReference type="ARBA" id="ARBA00006889"/>
    </source>
</evidence>
<comment type="subunit">
    <text evidence="7">Monomer.</text>
</comment>
<evidence type="ECO:0000256" key="9">
    <source>
        <dbReference type="ARBA" id="ARBA00022490"/>
    </source>
</evidence>
<dbReference type="Proteomes" id="UP000694562">
    <property type="component" value="Unplaced"/>
</dbReference>
<evidence type="ECO:0000256" key="20">
    <source>
        <dbReference type="ARBA" id="ARBA00023136"/>
    </source>
</evidence>
<keyword evidence="16" id="KW-0256">Endoplasmic reticulum</keyword>
<evidence type="ECO:0000256" key="17">
    <source>
        <dbReference type="ARBA" id="ARBA00022832"/>
    </source>
</evidence>
<evidence type="ECO:0000256" key="14">
    <source>
        <dbReference type="ARBA" id="ARBA00022675"/>
    </source>
</evidence>
<dbReference type="PRINTS" id="PR01254">
    <property type="entry name" value="PGNDSYNTHASE"/>
</dbReference>
<feature type="domain" description="Lipocalin/cytosolic fatty-acid binding" evidence="33">
    <location>
        <begin position="112"/>
        <end position="254"/>
    </location>
</feature>
<reference evidence="34" key="1">
    <citation type="submission" date="2025-08" db="UniProtKB">
        <authorList>
            <consortium name="Ensembl"/>
        </authorList>
    </citation>
    <scope>IDENTIFICATION</scope>
</reference>
<evidence type="ECO:0000256" key="12">
    <source>
        <dbReference type="ARBA" id="ARBA00022525"/>
    </source>
</evidence>
<feature type="region of interest" description="Disordered" evidence="32">
    <location>
        <begin position="484"/>
        <end position="503"/>
    </location>
</feature>
<dbReference type="GO" id="GO:0048471">
    <property type="term" value="C:perinuclear region of cytoplasm"/>
    <property type="evidence" value="ECO:0007669"/>
    <property type="project" value="UniProtKB-SubCell"/>
</dbReference>
<evidence type="ECO:0000256" key="11">
    <source>
        <dbReference type="ARBA" id="ARBA00022516"/>
    </source>
</evidence>
<dbReference type="Gene3D" id="2.40.128.20">
    <property type="match status" value="1"/>
</dbReference>
<keyword evidence="14" id="KW-0467">Mast cell degranulation</keyword>
<evidence type="ECO:0000256" key="25">
    <source>
        <dbReference type="ARBA" id="ARBA00023242"/>
    </source>
</evidence>
<evidence type="ECO:0000256" key="27">
    <source>
        <dbReference type="ARBA" id="ARBA00023799"/>
    </source>
</evidence>
<dbReference type="PANTHER" id="PTHR11430">
    <property type="entry name" value="LIPOCALIN"/>
    <property type="match status" value="1"/>
</dbReference>